<accession>A0A071MVX2</accession>
<reference evidence="1" key="1">
    <citation type="submission" date="2014-04" db="EMBL/GenBank/DDBJ databases">
        <title>In planta biocontrol of soil-borne Fusarium wilt of banana through a plant endophytic bacterium, Burkholderia cenocepacia 869T2.</title>
        <authorList>
            <person name="Ho Y.-N."/>
            <person name="Chiang H.-M."/>
            <person name="Chao C.-P."/>
            <person name="Su C.-C."/>
            <person name="Hsu H.-F."/>
            <person name="Guo C.-T."/>
            <person name="Hsieh J.-L."/>
            <person name="Huang C.-C."/>
        </authorList>
    </citation>
    <scope>NUCLEOTIDE SEQUENCE [LARGE SCALE GENOMIC DNA]</scope>
    <source>
        <strain evidence="1">869T2</strain>
    </source>
</reference>
<gene>
    <name evidence="1" type="ORF">DT99_06170</name>
</gene>
<dbReference type="EMBL" id="JJOA01000005">
    <property type="protein sequence ID" value="KEA60626.1"/>
    <property type="molecule type" value="Genomic_DNA"/>
</dbReference>
<protein>
    <submittedName>
        <fullName evidence="1">Uncharacterized protein</fullName>
    </submittedName>
</protein>
<organism evidence="1">
    <name type="scientific">Burkholderia cenocepacia</name>
    <dbReference type="NCBI Taxonomy" id="95486"/>
    <lineage>
        <taxon>Bacteria</taxon>
        <taxon>Pseudomonadati</taxon>
        <taxon>Pseudomonadota</taxon>
        <taxon>Betaproteobacteria</taxon>
        <taxon>Burkholderiales</taxon>
        <taxon>Burkholderiaceae</taxon>
        <taxon>Burkholderia</taxon>
        <taxon>Burkholderia cepacia complex</taxon>
    </lineage>
</organism>
<dbReference type="AlphaFoldDB" id="A0A071MVX2"/>
<proteinExistence type="predicted"/>
<comment type="caution">
    <text evidence="1">The sequence shown here is derived from an EMBL/GenBank/DDBJ whole genome shotgun (WGS) entry which is preliminary data.</text>
</comment>
<evidence type="ECO:0000313" key="1">
    <source>
        <dbReference type="EMBL" id="KEA60626.1"/>
    </source>
</evidence>
<sequence length="119" mass="13323">MAKKDFSTPRFVAELEVPHPERVDAALARAREAVASVPDDAMPQVSIRVDDLHNLIDHIELLKAEFRSAQRIVLEDVCATIEWFATTKATQTWQDCIELIRSNMPPGPEDEPSVSALRS</sequence>
<name>A0A071MVX2_9BURK</name>